<protein>
    <submittedName>
        <fullName evidence="4">PEP-CTERM sorting domain-containing protein</fullName>
    </submittedName>
</protein>
<dbReference type="InterPro" id="IPR013424">
    <property type="entry name" value="Ice-binding_C"/>
</dbReference>
<feature type="chain" id="PRO_5026985961" evidence="2">
    <location>
        <begin position="21"/>
        <end position="190"/>
    </location>
</feature>
<feature type="domain" description="Ice-binding protein C-terminal" evidence="3">
    <location>
        <begin position="167"/>
        <end position="187"/>
    </location>
</feature>
<proteinExistence type="predicted"/>
<name>A0A6N9HJC5_9BURK</name>
<organism evidence="4 5">
    <name type="scientific">Pseudoduganella guangdongensis</name>
    <dbReference type="NCBI Taxonomy" id="2692179"/>
    <lineage>
        <taxon>Bacteria</taxon>
        <taxon>Pseudomonadati</taxon>
        <taxon>Pseudomonadota</taxon>
        <taxon>Betaproteobacteria</taxon>
        <taxon>Burkholderiales</taxon>
        <taxon>Oxalobacteraceae</taxon>
        <taxon>Telluria group</taxon>
        <taxon>Pseudoduganella</taxon>
    </lineage>
</organism>
<feature type="region of interest" description="Disordered" evidence="1">
    <location>
        <begin position="148"/>
        <end position="167"/>
    </location>
</feature>
<evidence type="ECO:0000256" key="2">
    <source>
        <dbReference type="SAM" id="SignalP"/>
    </source>
</evidence>
<feature type="compositionally biased region" description="Pro residues" evidence="1">
    <location>
        <begin position="156"/>
        <end position="166"/>
    </location>
</feature>
<evidence type="ECO:0000313" key="5">
    <source>
        <dbReference type="Proteomes" id="UP000448575"/>
    </source>
</evidence>
<feature type="signal peptide" evidence="2">
    <location>
        <begin position="1"/>
        <end position="20"/>
    </location>
</feature>
<evidence type="ECO:0000259" key="3">
    <source>
        <dbReference type="Pfam" id="PF07589"/>
    </source>
</evidence>
<accession>A0A6N9HJC5</accession>
<evidence type="ECO:0000256" key="1">
    <source>
        <dbReference type="SAM" id="MobiDB-lite"/>
    </source>
</evidence>
<dbReference type="AlphaFoldDB" id="A0A6N9HJC5"/>
<gene>
    <name evidence="4" type="ORF">GTP41_15375</name>
</gene>
<keyword evidence="5" id="KW-1185">Reference proteome</keyword>
<keyword evidence="2" id="KW-0732">Signal</keyword>
<dbReference type="Pfam" id="PF07589">
    <property type="entry name" value="PEP-CTERM"/>
    <property type="match status" value="1"/>
</dbReference>
<sequence length="190" mass="20264">MLKKLFVTAACALALGSVFAAPPPKPGETAANPFMISVGSHIDIKWDPPGPGLWVWAELEKMASLHVAVASTTTFDFGLAPPNSGNVQNFDFKLFINGQEQFDVGAPGMVSYYDNITLNSGTDYLFTLMAFNVHDNAANTDIDLLARSANDTPTDPQDPPLPPLELPEPASLGLLGLGLLGLGLARRRDQ</sequence>
<reference evidence="4 5" key="1">
    <citation type="submission" date="2019-12" db="EMBL/GenBank/DDBJ databases">
        <title>Novel species isolated from a subtropical stream in China.</title>
        <authorList>
            <person name="Lu H."/>
        </authorList>
    </citation>
    <scope>NUCLEOTIDE SEQUENCE [LARGE SCALE GENOMIC DNA]</scope>
    <source>
        <strain evidence="4 5">DS3</strain>
    </source>
</reference>
<dbReference type="RefSeq" id="WP_161026453.1">
    <property type="nucleotide sequence ID" value="NZ_WWCJ01000010.1"/>
</dbReference>
<dbReference type="EMBL" id="WWCJ01000010">
    <property type="protein sequence ID" value="MYN03476.1"/>
    <property type="molecule type" value="Genomic_DNA"/>
</dbReference>
<evidence type="ECO:0000313" key="4">
    <source>
        <dbReference type="EMBL" id="MYN03476.1"/>
    </source>
</evidence>
<comment type="caution">
    <text evidence="4">The sequence shown here is derived from an EMBL/GenBank/DDBJ whole genome shotgun (WGS) entry which is preliminary data.</text>
</comment>
<dbReference type="Proteomes" id="UP000448575">
    <property type="component" value="Unassembled WGS sequence"/>
</dbReference>
<dbReference type="NCBIfam" id="TIGR02595">
    <property type="entry name" value="PEP_CTERM"/>
    <property type="match status" value="1"/>
</dbReference>